<protein>
    <submittedName>
        <fullName evidence="2">Uncharacterized protein</fullName>
    </submittedName>
</protein>
<dbReference type="Proteomes" id="UP000288805">
    <property type="component" value="Unassembled WGS sequence"/>
</dbReference>
<keyword evidence="1" id="KW-1133">Transmembrane helix</keyword>
<reference evidence="2 3" key="1">
    <citation type="journal article" date="2018" name="PLoS Genet.">
        <title>Population sequencing reveals clonal diversity and ancestral inbreeding in the grapevine cultivar Chardonnay.</title>
        <authorList>
            <person name="Roach M.J."/>
            <person name="Johnson D.L."/>
            <person name="Bohlmann J."/>
            <person name="van Vuuren H.J."/>
            <person name="Jones S.J."/>
            <person name="Pretorius I.S."/>
            <person name="Schmidt S.A."/>
            <person name="Borneman A.R."/>
        </authorList>
    </citation>
    <scope>NUCLEOTIDE SEQUENCE [LARGE SCALE GENOMIC DNA]</scope>
    <source>
        <strain evidence="3">cv. Chardonnay</strain>
        <tissue evidence="2">Leaf</tissue>
    </source>
</reference>
<evidence type="ECO:0000313" key="3">
    <source>
        <dbReference type="Proteomes" id="UP000288805"/>
    </source>
</evidence>
<dbReference type="AlphaFoldDB" id="A0A438CE85"/>
<feature type="transmembrane region" description="Helical" evidence="1">
    <location>
        <begin position="58"/>
        <end position="81"/>
    </location>
</feature>
<comment type="caution">
    <text evidence="2">The sequence shown here is derived from an EMBL/GenBank/DDBJ whole genome shotgun (WGS) entry which is preliminary data.</text>
</comment>
<accession>A0A438CE85</accession>
<dbReference type="EMBL" id="QGNW01002288">
    <property type="protein sequence ID" value="RVW21509.1"/>
    <property type="molecule type" value="Genomic_DNA"/>
</dbReference>
<name>A0A438CE85_VITVI</name>
<gene>
    <name evidence="2" type="ORF">CK203_110990</name>
</gene>
<evidence type="ECO:0000313" key="2">
    <source>
        <dbReference type="EMBL" id="RVW21509.1"/>
    </source>
</evidence>
<organism evidence="2 3">
    <name type="scientific">Vitis vinifera</name>
    <name type="common">Grape</name>
    <dbReference type="NCBI Taxonomy" id="29760"/>
    <lineage>
        <taxon>Eukaryota</taxon>
        <taxon>Viridiplantae</taxon>
        <taxon>Streptophyta</taxon>
        <taxon>Embryophyta</taxon>
        <taxon>Tracheophyta</taxon>
        <taxon>Spermatophyta</taxon>
        <taxon>Magnoliopsida</taxon>
        <taxon>eudicotyledons</taxon>
        <taxon>Gunneridae</taxon>
        <taxon>Pentapetalae</taxon>
        <taxon>rosids</taxon>
        <taxon>Vitales</taxon>
        <taxon>Vitaceae</taxon>
        <taxon>Viteae</taxon>
        <taxon>Vitis</taxon>
    </lineage>
</organism>
<proteinExistence type="predicted"/>
<evidence type="ECO:0000256" key="1">
    <source>
        <dbReference type="SAM" id="Phobius"/>
    </source>
</evidence>
<sequence>MKTPMSSSIKLDKDEKGKSIDYTMYRGMIGESSLPLGHRASAQLSRLNRRHVKRFEGLFTRMGWLPVVTILKPVFLTLVVFKDADIGLSRETNFEAPNTYDTCDDQPMMRMKFEKATDGSWPSSGPAFTEPLHIEIPPPRAPLALDRAPWIDLSTQISSLGTRMEEFTVVSDTRFYSIEDRMDQYQVLIWKFIKEPNGCKIKTFGRPLIIGNLCKNGESIKALSKPAQLARVPVDWFPLPDQGPVEMCKKHSLSSSSLSFPIEGSAFPIEVRSRIMITYRALNAPMVSESIDPQIDRLRLFFGFLSSRG</sequence>
<keyword evidence="1" id="KW-0472">Membrane</keyword>
<keyword evidence="1" id="KW-0812">Transmembrane</keyword>